<evidence type="ECO:0000313" key="2">
    <source>
        <dbReference type="EMBL" id="AIE97322.1"/>
    </source>
</evidence>
<keyword evidence="1" id="KW-0472">Membrane</keyword>
<dbReference type="EMBL" id="KF900504">
    <property type="protein sequence ID" value="AIE97322.1"/>
    <property type="molecule type" value="Genomic_DNA"/>
</dbReference>
<keyword evidence="1" id="KW-1133">Transmembrane helix</keyword>
<sequence>MNPKKKQKIEIIGLLVGIWFILSLPLPWLITIPDVAQQQLLIIVQMTGLISIPFVGLAVAWTLKPELANRDLKND</sequence>
<organism evidence="2">
    <name type="scientific">uncultured marine thaumarchaeote AD1000_96_F07</name>
    <dbReference type="NCBI Taxonomy" id="1455948"/>
    <lineage>
        <taxon>Archaea</taxon>
        <taxon>Nitrososphaerota</taxon>
        <taxon>environmental samples</taxon>
    </lineage>
</organism>
<protein>
    <submittedName>
        <fullName evidence="2">Uncharacterized protein</fullName>
    </submittedName>
</protein>
<reference evidence="2" key="1">
    <citation type="journal article" date="2014" name="Genome Biol. Evol.">
        <title>Pangenome evidence for extensive interdomain horizontal transfer affecting lineage core and shell genes in uncultured planktonic thaumarchaeota and euryarchaeota.</title>
        <authorList>
            <person name="Deschamps P."/>
            <person name="Zivanovic Y."/>
            <person name="Moreira D."/>
            <person name="Rodriguez-Valera F."/>
            <person name="Lopez-Garcia P."/>
        </authorList>
    </citation>
    <scope>NUCLEOTIDE SEQUENCE</scope>
</reference>
<keyword evidence="1" id="KW-0812">Transmembrane</keyword>
<feature type="transmembrane region" description="Helical" evidence="1">
    <location>
        <begin position="42"/>
        <end position="63"/>
    </location>
</feature>
<dbReference type="AlphaFoldDB" id="A0A075G6C7"/>
<accession>A0A075G6C7</accession>
<name>A0A075G6C7_9ARCH</name>
<feature type="transmembrane region" description="Helical" evidence="1">
    <location>
        <begin position="12"/>
        <end position="30"/>
    </location>
</feature>
<evidence type="ECO:0000256" key="1">
    <source>
        <dbReference type="SAM" id="Phobius"/>
    </source>
</evidence>
<proteinExistence type="predicted"/>